<gene>
    <name evidence="2" type="ORF">BG04_4679</name>
</gene>
<feature type="region of interest" description="Disordered" evidence="1">
    <location>
        <begin position="30"/>
        <end position="50"/>
    </location>
</feature>
<name>A0A0B6ADT5_PRIM2</name>
<proteinExistence type="predicted"/>
<dbReference type="GeneID" id="93642670"/>
<dbReference type="RefSeq" id="WP_034652156.1">
    <property type="nucleotide sequence ID" value="NZ_BCVB01000004.1"/>
</dbReference>
<dbReference type="HOGENOM" id="CLU_2068390_0_0_9"/>
<evidence type="ECO:0000256" key="1">
    <source>
        <dbReference type="SAM" id="MobiDB-lite"/>
    </source>
</evidence>
<evidence type="ECO:0000313" key="3">
    <source>
        <dbReference type="Proteomes" id="UP000031829"/>
    </source>
</evidence>
<protein>
    <submittedName>
        <fullName evidence="2">Uncharacterized protein</fullName>
    </submittedName>
</protein>
<sequence>MKAQRLVDDQKGTYSKEVQKHFNLKINGKIYTQPSPQLPPSPPMQKKNLKYKPQNKVLRTYDKKDKTLNDTQEKLIKSAKTRLTKYEKLLLSNQLSESAALYSPFGLEELVRMASREE</sequence>
<evidence type="ECO:0000313" key="2">
    <source>
        <dbReference type="EMBL" id="AJI21686.1"/>
    </source>
</evidence>
<reference evidence="2 3" key="1">
    <citation type="journal article" date="2015" name="Genome Announc.">
        <title>Complete genome sequences for 35 biothreat assay-relevant bacillus species.</title>
        <authorList>
            <person name="Johnson S.L."/>
            <person name="Daligault H.E."/>
            <person name="Davenport K.W."/>
            <person name="Jaissle J."/>
            <person name="Frey K.G."/>
            <person name="Ladner J.T."/>
            <person name="Broomall S.M."/>
            <person name="Bishop-Lilly K.A."/>
            <person name="Bruce D.C."/>
            <person name="Gibbons H.S."/>
            <person name="Coyne S.R."/>
            <person name="Lo C.C."/>
            <person name="Meincke L."/>
            <person name="Munk A.C."/>
            <person name="Koroleva G.I."/>
            <person name="Rosenzweig C.N."/>
            <person name="Palacios G.F."/>
            <person name="Redden C.L."/>
            <person name="Minogue T.D."/>
            <person name="Chain P.S."/>
        </authorList>
    </citation>
    <scope>NUCLEOTIDE SEQUENCE [LARGE SCALE GENOMIC DNA]</scope>
    <source>
        <strain evidence="3">ATCC 14581 / DSM 32 / JCM 2506 / NBRC 15308 / NCIMB 9376 / NCTC 10342 / NRRL B-14308 / VKM B-512</strain>
    </source>
</reference>
<organism evidence="2 3">
    <name type="scientific">Priestia megaterium (strain ATCC 14581 / DSM 32 / CCUG 1817 / JCM 2506 / NBRC 15308 / NCIMB 9376 / NCTC 10342 / NRRL B-14308 / VKM B-512 / Ford 19)</name>
    <name type="common">Bacillus megaterium</name>
    <dbReference type="NCBI Taxonomy" id="1348623"/>
    <lineage>
        <taxon>Bacteria</taxon>
        <taxon>Bacillati</taxon>
        <taxon>Bacillota</taxon>
        <taxon>Bacilli</taxon>
        <taxon>Bacillales</taxon>
        <taxon>Bacillaceae</taxon>
        <taxon>Priestia</taxon>
    </lineage>
</organism>
<dbReference type="KEGG" id="bmeg:BG04_4679"/>
<accession>A0A0B6ADT5</accession>
<dbReference type="EMBL" id="CP009920">
    <property type="protein sequence ID" value="AJI21686.1"/>
    <property type="molecule type" value="Genomic_DNA"/>
</dbReference>
<dbReference type="Proteomes" id="UP000031829">
    <property type="component" value="Chromosome"/>
</dbReference>
<dbReference type="AlphaFoldDB" id="A0A0B6ADT5"/>